<sequence>MPIYEWKCLEGHVEEHFDHAGDKGCRTFVCEMCFGTMAPVSSFGKGLTPCLGGWPRVIHNMGHEPVLVTSSGHHKQLMKERKLDWIAPKRGMPGCWG</sequence>
<protein>
    <submittedName>
        <fullName evidence="1">Uncharacterized protein</fullName>
    </submittedName>
</protein>
<evidence type="ECO:0000313" key="1">
    <source>
        <dbReference type="EMBL" id="KKL13533.1"/>
    </source>
</evidence>
<comment type="caution">
    <text evidence="1">The sequence shown here is derived from an EMBL/GenBank/DDBJ whole genome shotgun (WGS) entry which is preliminary data.</text>
</comment>
<name>A0A0F9DNJ1_9ZZZZ</name>
<organism evidence="1">
    <name type="scientific">marine sediment metagenome</name>
    <dbReference type="NCBI Taxonomy" id="412755"/>
    <lineage>
        <taxon>unclassified sequences</taxon>
        <taxon>metagenomes</taxon>
        <taxon>ecological metagenomes</taxon>
    </lineage>
</organism>
<gene>
    <name evidence="1" type="ORF">LCGC14_2524820</name>
</gene>
<reference evidence="1" key="1">
    <citation type="journal article" date="2015" name="Nature">
        <title>Complex archaea that bridge the gap between prokaryotes and eukaryotes.</title>
        <authorList>
            <person name="Spang A."/>
            <person name="Saw J.H."/>
            <person name="Jorgensen S.L."/>
            <person name="Zaremba-Niedzwiedzka K."/>
            <person name="Martijn J."/>
            <person name="Lind A.E."/>
            <person name="van Eijk R."/>
            <person name="Schleper C."/>
            <person name="Guy L."/>
            <person name="Ettema T.J."/>
        </authorList>
    </citation>
    <scope>NUCLEOTIDE SEQUENCE</scope>
</reference>
<proteinExistence type="predicted"/>
<accession>A0A0F9DNJ1</accession>
<dbReference type="AlphaFoldDB" id="A0A0F9DNJ1"/>
<dbReference type="EMBL" id="LAZR01040821">
    <property type="protein sequence ID" value="KKL13533.1"/>
    <property type="molecule type" value="Genomic_DNA"/>
</dbReference>